<dbReference type="GO" id="GO:0021556">
    <property type="term" value="P:central nervous system formation"/>
    <property type="evidence" value="ECO:0007669"/>
    <property type="project" value="TreeGrafter"/>
</dbReference>
<name>A0A8K0JWG3_LADFU</name>
<dbReference type="OrthoDB" id="6381819at2759"/>
<dbReference type="InterPro" id="IPR052444">
    <property type="entry name" value="Spz/Toll_ligand-like"/>
</dbReference>
<dbReference type="GO" id="GO:0045087">
    <property type="term" value="P:innate immune response"/>
    <property type="evidence" value="ECO:0007669"/>
    <property type="project" value="TreeGrafter"/>
</dbReference>
<dbReference type="AlphaFoldDB" id="A0A8K0JWG3"/>
<feature type="region of interest" description="Disordered" evidence="1">
    <location>
        <begin position="316"/>
        <end position="346"/>
    </location>
</feature>
<dbReference type="EMBL" id="KZ308153">
    <property type="protein sequence ID" value="KAG8223125.1"/>
    <property type="molecule type" value="Genomic_DNA"/>
</dbReference>
<comment type="caution">
    <text evidence="2">The sequence shown here is derived from an EMBL/GenBank/DDBJ whole genome shotgun (WGS) entry which is preliminary data.</text>
</comment>
<gene>
    <name evidence="2" type="ORF">J437_LFUL000546</name>
</gene>
<evidence type="ECO:0000313" key="3">
    <source>
        <dbReference type="Proteomes" id="UP000792457"/>
    </source>
</evidence>
<dbReference type="PANTHER" id="PTHR23199:SF12">
    <property type="entry name" value="NEUROTROPHIN 1-RELATED"/>
    <property type="match status" value="1"/>
</dbReference>
<dbReference type="InterPro" id="IPR029034">
    <property type="entry name" value="Cystine-knot_cytokine"/>
</dbReference>
<dbReference type="PANTHER" id="PTHR23199">
    <property type="entry name" value="NEUROTROPHIN 1-RELATED"/>
    <property type="match status" value="1"/>
</dbReference>
<reference evidence="2" key="2">
    <citation type="submission" date="2017-10" db="EMBL/GenBank/DDBJ databases">
        <title>Ladona fulva Genome sequencing and assembly.</title>
        <authorList>
            <person name="Murali S."/>
            <person name="Richards S."/>
            <person name="Bandaranaike D."/>
            <person name="Bellair M."/>
            <person name="Blankenburg K."/>
            <person name="Chao H."/>
            <person name="Dinh H."/>
            <person name="Doddapaneni H."/>
            <person name="Dugan-Rocha S."/>
            <person name="Elkadiri S."/>
            <person name="Gnanaolivu R."/>
            <person name="Hernandez B."/>
            <person name="Skinner E."/>
            <person name="Javaid M."/>
            <person name="Lee S."/>
            <person name="Li M."/>
            <person name="Ming W."/>
            <person name="Munidasa M."/>
            <person name="Muniz J."/>
            <person name="Nguyen L."/>
            <person name="Hughes D."/>
            <person name="Osuji N."/>
            <person name="Pu L.-L."/>
            <person name="Puazo M."/>
            <person name="Qu C."/>
            <person name="Quiroz J."/>
            <person name="Raj R."/>
            <person name="Weissenberger G."/>
            <person name="Xin Y."/>
            <person name="Zou X."/>
            <person name="Han Y."/>
            <person name="Worley K."/>
            <person name="Muzny D."/>
            <person name="Gibbs R."/>
        </authorList>
    </citation>
    <scope>NUCLEOTIDE SEQUENCE</scope>
    <source>
        <strain evidence="2">Sampled in the wild</strain>
    </source>
</reference>
<evidence type="ECO:0008006" key="4">
    <source>
        <dbReference type="Google" id="ProtNLM"/>
    </source>
</evidence>
<evidence type="ECO:0000313" key="2">
    <source>
        <dbReference type="EMBL" id="KAG8223125.1"/>
    </source>
</evidence>
<feature type="region of interest" description="Disordered" evidence="1">
    <location>
        <begin position="86"/>
        <end position="110"/>
    </location>
</feature>
<sequence length="346" mass="38577">MNVVISRETNFQQNNFESQNSRGITVLTLAACVRIPPASAFNNDFDTTFHRHQHHHQSQQIRLRHHNGGSRDRELVVESFFDDREDTSLSDFPETTSRSRDPLLRAPRHSLSESRAVASFRGDTDDRSEWVTEKDLLLSDAAIEEEVEDMASLGFDGGGGRGGHHSHRGGGGKWRKTAREMRREGKGNPIECCPSVTEMIQPVAGKNIEGMFVELYRDGEQQQRFVEISCRRDVEGKPCRFLDRRLHNQSRCVQRTSYSYALVKDDSNGSAAAAAARHPKVDHRLLGSNYSTLPVVNGSGWTLDYIEVRSGCSCEVTPPEVGRRKGRGGGGGSKNKKKGAKKKALD</sequence>
<feature type="compositionally biased region" description="Basic residues" evidence="1">
    <location>
        <begin position="334"/>
        <end position="346"/>
    </location>
</feature>
<dbReference type="Gene3D" id="2.10.90.10">
    <property type="entry name" value="Cystine-knot cytokines"/>
    <property type="match status" value="1"/>
</dbReference>
<proteinExistence type="predicted"/>
<dbReference type="GO" id="GO:0008083">
    <property type="term" value="F:growth factor activity"/>
    <property type="evidence" value="ECO:0007669"/>
    <property type="project" value="TreeGrafter"/>
</dbReference>
<dbReference type="SUPFAM" id="SSF57501">
    <property type="entry name" value="Cystine-knot cytokines"/>
    <property type="match status" value="1"/>
</dbReference>
<keyword evidence="3" id="KW-1185">Reference proteome</keyword>
<protein>
    <recommendedName>
        <fullName evidence="4">Spaetzle domain-containing protein</fullName>
    </recommendedName>
</protein>
<dbReference type="Proteomes" id="UP000792457">
    <property type="component" value="Unassembled WGS sequence"/>
</dbReference>
<reference evidence="2" key="1">
    <citation type="submission" date="2013-04" db="EMBL/GenBank/DDBJ databases">
        <authorList>
            <person name="Qu J."/>
            <person name="Murali S.C."/>
            <person name="Bandaranaike D."/>
            <person name="Bellair M."/>
            <person name="Blankenburg K."/>
            <person name="Chao H."/>
            <person name="Dinh H."/>
            <person name="Doddapaneni H."/>
            <person name="Downs B."/>
            <person name="Dugan-Rocha S."/>
            <person name="Elkadiri S."/>
            <person name="Gnanaolivu R.D."/>
            <person name="Hernandez B."/>
            <person name="Javaid M."/>
            <person name="Jayaseelan J.C."/>
            <person name="Lee S."/>
            <person name="Li M."/>
            <person name="Ming W."/>
            <person name="Munidasa M."/>
            <person name="Muniz J."/>
            <person name="Nguyen L."/>
            <person name="Ongeri F."/>
            <person name="Osuji N."/>
            <person name="Pu L.-L."/>
            <person name="Puazo M."/>
            <person name="Qu C."/>
            <person name="Quiroz J."/>
            <person name="Raj R."/>
            <person name="Weissenberger G."/>
            <person name="Xin Y."/>
            <person name="Zou X."/>
            <person name="Han Y."/>
            <person name="Richards S."/>
            <person name="Worley K."/>
            <person name="Muzny D."/>
            <person name="Gibbs R."/>
        </authorList>
    </citation>
    <scope>NUCLEOTIDE SEQUENCE</scope>
    <source>
        <strain evidence="2">Sampled in the wild</strain>
    </source>
</reference>
<dbReference type="GO" id="GO:0005121">
    <property type="term" value="F:Toll binding"/>
    <property type="evidence" value="ECO:0007669"/>
    <property type="project" value="TreeGrafter"/>
</dbReference>
<organism evidence="2 3">
    <name type="scientific">Ladona fulva</name>
    <name type="common">Scarce chaser dragonfly</name>
    <name type="synonym">Libellula fulva</name>
    <dbReference type="NCBI Taxonomy" id="123851"/>
    <lineage>
        <taxon>Eukaryota</taxon>
        <taxon>Metazoa</taxon>
        <taxon>Ecdysozoa</taxon>
        <taxon>Arthropoda</taxon>
        <taxon>Hexapoda</taxon>
        <taxon>Insecta</taxon>
        <taxon>Pterygota</taxon>
        <taxon>Palaeoptera</taxon>
        <taxon>Odonata</taxon>
        <taxon>Epiprocta</taxon>
        <taxon>Anisoptera</taxon>
        <taxon>Libelluloidea</taxon>
        <taxon>Libellulidae</taxon>
        <taxon>Ladona</taxon>
    </lineage>
</organism>
<evidence type="ECO:0000256" key="1">
    <source>
        <dbReference type="SAM" id="MobiDB-lite"/>
    </source>
</evidence>
<dbReference type="GO" id="GO:0005576">
    <property type="term" value="C:extracellular region"/>
    <property type="evidence" value="ECO:0007669"/>
    <property type="project" value="TreeGrafter"/>
</dbReference>
<accession>A0A8K0JWG3</accession>